<evidence type="ECO:0000256" key="8">
    <source>
        <dbReference type="ARBA" id="ARBA00037982"/>
    </source>
</evidence>
<dbReference type="SUPFAM" id="SSF56112">
    <property type="entry name" value="Protein kinase-like (PK-like)"/>
    <property type="match status" value="1"/>
</dbReference>
<comment type="caution">
    <text evidence="14">The sequence shown here is derived from an EMBL/GenBank/DDBJ whole genome shotgun (WGS) entry which is preliminary data.</text>
</comment>
<comment type="catalytic activity">
    <reaction evidence="10">
        <text>L-seryl-[protein] + ATP = O-phospho-L-seryl-[protein] + ADP + H(+)</text>
        <dbReference type="Rhea" id="RHEA:17989"/>
        <dbReference type="Rhea" id="RHEA-COMP:9863"/>
        <dbReference type="Rhea" id="RHEA-COMP:11604"/>
        <dbReference type="ChEBI" id="CHEBI:15378"/>
        <dbReference type="ChEBI" id="CHEBI:29999"/>
        <dbReference type="ChEBI" id="CHEBI:30616"/>
        <dbReference type="ChEBI" id="CHEBI:83421"/>
        <dbReference type="ChEBI" id="CHEBI:456216"/>
        <dbReference type="EC" id="2.7.11.1"/>
    </reaction>
    <physiologicalReaction direction="left-to-right" evidence="10">
        <dbReference type="Rhea" id="RHEA:17990"/>
    </physiologicalReaction>
</comment>
<feature type="region of interest" description="Disordered" evidence="12">
    <location>
        <begin position="22"/>
        <end position="45"/>
    </location>
</feature>
<organism evidence="14 15">
    <name type="scientific">Oculimacula yallundae</name>
    <dbReference type="NCBI Taxonomy" id="86028"/>
    <lineage>
        <taxon>Eukaryota</taxon>
        <taxon>Fungi</taxon>
        <taxon>Dikarya</taxon>
        <taxon>Ascomycota</taxon>
        <taxon>Pezizomycotina</taxon>
        <taxon>Leotiomycetes</taxon>
        <taxon>Helotiales</taxon>
        <taxon>Ploettnerulaceae</taxon>
        <taxon>Oculimacula</taxon>
    </lineage>
</organism>
<dbReference type="SMART" id="SM00220">
    <property type="entry name" value="S_TKc"/>
    <property type="match status" value="1"/>
</dbReference>
<dbReference type="EMBL" id="JAZHXI010000006">
    <property type="protein sequence ID" value="KAL2070794.1"/>
    <property type="molecule type" value="Genomic_DNA"/>
</dbReference>
<comment type="similarity">
    <text evidence="8">Belongs to the protein kinase superfamily. Ser/Thr protein kinase family. GCN2 subfamily.</text>
</comment>
<sequence length="688" mass="76784">MLQALKMSSNYWASSEDLSVESSSGGLNSSRDQLPDDHSSQSFEDIINGPQGDLGALTRLVASDLSRPHVQQTQHASFFYLALIEARCRKQAALFLNTQRSQENQLPEDHPDVCALAVDLLVEAKRELANVGLLPEELVGRHIPELPSYLSSFDAAINNIARRTTSDLSSLPHVSFVDSQSLSLVPETSSLQQAQGYPNALVRQDFRMAPAASQHGEPSFFAFLSPNNDGVVPRSIYGRDYQQLSTLGTGGFGTVYLARFSLDNNEYAIKQIAVPAGKFRGASGRTKLQQVLAEVQSLAKLIHPNIVRYYHAWLEERNRTKDDSGDDTESGNDSDSDSDLSPESLDDVTNGMRSIQLGLENSVMRDVDRKRANSLADEKSRDYIEFGDSNQSKSAVNYKSAFRQPGEPSSDDEDDDDSSERNDSTEEVLRSDNPKDVVLYEAVEKEVVLHIKMFAYPLSLEDFIWGAGLPKHSPIKHCFHTLPAIRLLLAILDGTEYLHRKGFIHRDLKPPNIFLSILEPEEPPTHHFINISDCKKCDTSGDAIHICPHIGDFGLIHDLKVVTADPAMTPSKKKEALEPFPFSAAATQQAGTKFYCPTNIPKENPICAKLDVYSFGVIAFEMVYEFGTKSERAHILTKLRDGVYPENFEKHTLYEGIKAMLCQDRDERWSCKQVREWLNQKLKEESGL</sequence>
<evidence type="ECO:0000256" key="3">
    <source>
        <dbReference type="ARBA" id="ARBA00022679"/>
    </source>
</evidence>
<evidence type="ECO:0000256" key="6">
    <source>
        <dbReference type="ARBA" id="ARBA00022840"/>
    </source>
</evidence>
<keyword evidence="15" id="KW-1185">Reference proteome</keyword>
<dbReference type="PROSITE" id="PS00107">
    <property type="entry name" value="PROTEIN_KINASE_ATP"/>
    <property type="match status" value="1"/>
</dbReference>
<keyword evidence="2" id="KW-0723">Serine/threonine-protein kinase</keyword>
<evidence type="ECO:0000256" key="2">
    <source>
        <dbReference type="ARBA" id="ARBA00022527"/>
    </source>
</evidence>
<dbReference type="InterPro" id="IPR017441">
    <property type="entry name" value="Protein_kinase_ATP_BS"/>
</dbReference>
<feature type="compositionally biased region" description="Acidic residues" evidence="12">
    <location>
        <begin position="409"/>
        <end position="418"/>
    </location>
</feature>
<evidence type="ECO:0000313" key="14">
    <source>
        <dbReference type="EMBL" id="KAL2070794.1"/>
    </source>
</evidence>
<evidence type="ECO:0000256" key="9">
    <source>
        <dbReference type="ARBA" id="ARBA00048659"/>
    </source>
</evidence>
<keyword evidence="7" id="KW-0652">Protein synthesis inhibitor</keyword>
<dbReference type="Pfam" id="PF00069">
    <property type="entry name" value="Pkinase"/>
    <property type="match status" value="2"/>
</dbReference>
<dbReference type="PANTHER" id="PTHR11042">
    <property type="entry name" value="EUKARYOTIC TRANSLATION INITIATION FACTOR 2-ALPHA KINASE EIF2-ALPHA KINASE -RELATED"/>
    <property type="match status" value="1"/>
</dbReference>
<dbReference type="EC" id="2.7.11.1" evidence="1"/>
<dbReference type="Gene3D" id="1.10.510.10">
    <property type="entry name" value="Transferase(Phosphotransferase) domain 1"/>
    <property type="match status" value="1"/>
</dbReference>
<name>A0ABR4CLI5_9HELO</name>
<keyword evidence="6 11" id="KW-0067">ATP-binding</keyword>
<dbReference type="InterPro" id="IPR011009">
    <property type="entry name" value="Kinase-like_dom_sf"/>
</dbReference>
<keyword evidence="4 11" id="KW-0547">Nucleotide-binding</keyword>
<evidence type="ECO:0000256" key="7">
    <source>
        <dbReference type="ARBA" id="ARBA00023193"/>
    </source>
</evidence>
<dbReference type="Proteomes" id="UP001595075">
    <property type="component" value="Unassembled WGS sequence"/>
</dbReference>
<feature type="compositionally biased region" description="Basic and acidic residues" evidence="12">
    <location>
        <begin position="419"/>
        <end position="430"/>
    </location>
</feature>
<reference evidence="14 15" key="1">
    <citation type="journal article" date="2024" name="Commun. Biol.">
        <title>Comparative genomic analysis of thermophilic fungi reveals convergent evolutionary adaptations and gene losses.</title>
        <authorList>
            <person name="Steindorff A.S."/>
            <person name="Aguilar-Pontes M.V."/>
            <person name="Robinson A.J."/>
            <person name="Andreopoulos B."/>
            <person name="LaButti K."/>
            <person name="Kuo A."/>
            <person name="Mondo S."/>
            <person name="Riley R."/>
            <person name="Otillar R."/>
            <person name="Haridas S."/>
            <person name="Lipzen A."/>
            <person name="Grimwood J."/>
            <person name="Schmutz J."/>
            <person name="Clum A."/>
            <person name="Reid I.D."/>
            <person name="Moisan M.C."/>
            <person name="Butler G."/>
            <person name="Nguyen T.T.M."/>
            <person name="Dewar K."/>
            <person name="Conant G."/>
            <person name="Drula E."/>
            <person name="Henrissat B."/>
            <person name="Hansel C."/>
            <person name="Singer S."/>
            <person name="Hutchinson M.I."/>
            <person name="de Vries R.P."/>
            <person name="Natvig D.O."/>
            <person name="Powell A.J."/>
            <person name="Tsang A."/>
            <person name="Grigoriev I.V."/>
        </authorList>
    </citation>
    <scope>NUCLEOTIDE SEQUENCE [LARGE SCALE GENOMIC DNA]</scope>
    <source>
        <strain evidence="14 15">CBS 494.80</strain>
    </source>
</reference>
<evidence type="ECO:0000256" key="1">
    <source>
        <dbReference type="ARBA" id="ARBA00012513"/>
    </source>
</evidence>
<dbReference type="PROSITE" id="PS50011">
    <property type="entry name" value="PROTEIN_KINASE_DOM"/>
    <property type="match status" value="1"/>
</dbReference>
<dbReference type="InterPro" id="IPR050339">
    <property type="entry name" value="CC_SR_Kinase"/>
</dbReference>
<comment type="catalytic activity">
    <reaction evidence="9">
        <text>L-threonyl-[protein] + ATP = O-phospho-L-threonyl-[protein] + ADP + H(+)</text>
        <dbReference type="Rhea" id="RHEA:46608"/>
        <dbReference type="Rhea" id="RHEA-COMP:11060"/>
        <dbReference type="Rhea" id="RHEA-COMP:11605"/>
        <dbReference type="ChEBI" id="CHEBI:15378"/>
        <dbReference type="ChEBI" id="CHEBI:30013"/>
        <dbReference type="ChEBI" id="CHEBI:30616"/>
        <dbReference type="ChEBI" id="CHEBI:61977"/>
        <dbReference type="ChEBI" id="CHEBI:456216"/>
        <dbReference type="EC" id="2.7.11.1"/>
    </reaction>
    <physiologicalReaction direction="left-to-right" evidence="9">
        <dbReference type="Rhea" id="RHEA:46609"/>
    </physiologicalReaction>
</comment>
<feature type="binding site" evidence="11">
    <location>
        <position position="270"/>
    </location>
    <ligand>
        <name>ATP</name>
        <dbReference type="ChEBI" id="CHEBI:30616"/>
    </ligand>
</feature>
<evidence type="ECO:0000313" key="15">
    <source>
        <dbReference type="Proteomes" id="UP001595075"/>
    </source>
</evidence>
<feature type="region of interest" description="Disordered" evidence="12">
    <location>
        <begin position="319"/>
        <end position="349"/>
    </location>
</feature>
<keyword evidence="5" id="KW-0418">Kinase</keyword>
<evidence type="ECO:0000256" key="4">
    <source>
        <dbReference type="ARBA" id="ARBA00022741"/>
    </source>
</evidence>
<evidence type="ECO:0000256" key="12">
    <source>
        <dbReference type="SAM" id="MobiDB-lite"/>
    </source>
</evidence>
<accession>A0ABR4CLI5</accession>
<gene>
    <name evidence="14" type="ORF">VTL71DRAFT_13820</name>
</gene>
<evidence type="ECO:0000259" key="13">
    <source>
        <dbReference type="PROSITE" id="PS50011"/>
    </source>
</evidence>
<evidence type="ECO:0000256" key="11">
    <source>
        <dbReference type="PROSITE-ProRule" id="PRU10141"/>
    </source>
</evidence>
<feature type="domain" description="Protein kinase" evidence="13">
    <location>
        <begin position="241"/>
        <end position="678"/>
    </location>
</feature>
<dbReference type="InterPro" id="IPR008271">
    <property type="entry name" value="Ser/Thr_kinase_AS"/>
</dbReference>
<dbReference type="PROSITE" id="PS00108">
    <property type="entry name" value="PROTEIN_KINASE_ST"/>
    <property type="match status" value="1"/>
</dbReference>
<feature type="compositionally biased region" description="Acidic residues" evidence="12">
    <location>
        <begin position="324"/>
        <end position="346"/>
    </location>
</feature>
<proteinExistence type="inferred from homology"/>
<protein>
    <recommendedName>
        <fullName evidence="1">non-specific serine/threonine protein kinase</fullName>
        <ecNumber evidence="1">2.7.11.1</ecNumber>
    </recommendedName>
</protein>
<dbReference type="InterPro" id="IPR000719">
    <property type="entry name" value="Prot_kinase_dom"/>
</dbReference>
<dbReference type="PANTHER" id="PTHR11042:SF160">
    <property type="entry name" value="EUKARYOTIC TRANSLATION INITIATION FACTOR 2-ALPHA KINASE 1"/>
    <property type="match status" value="1"/>
</dbReference>
<dbReference type="Gene3D" id="3.30.200.20">
    <property type="entry name" value="Phosphorylase Kinase, domain 1"/>
    <property type="match status" value="1"/>
</dbReference>
<evidence type="ECO:0000256" key="5">
    <source>
        <dbReference type="ARBA" id="ARBA00022777"/>
    </source>
</evidence>
<evidence type="ECO:0000256" key="10">
    <source>
        <dbReference type="ARBA" id="ARBA00048977"/>
    </source>
</evidence>
<keyword evidence="3" id="KW-0808">Transferase</keyword>
<feature type="region of interest" description="Disordered" evidence="12">
    <location>
        <begin position="395"/>
        <end position="430"/>
    </location>
</feature>